<dbReference type="EMBL" id="BCMY01000017">
    <property type="protein sequence ID" value="GAQ45750.1"/>
    <property type="molecule type" value="Genomic_DNA"/>
</dbReference>
<proteinExistence type="predicted"/>
<dbReference type="Gene3D" id="1.20.1290.10">
    <property type="entry name" value="AhpD-like"/>
    <property type="match status" value="1"/>
</dbReference>
<dbReference type="InterPro" id="IPR029032">
    <property type="entry name" value="AhpD-like"/>
</dbReference>
<evidence type="ECO:0000313" key="1">
    <source>
        <dbReference type="EMBL" id="GAQ45750.1"/>
    </source>
</evidence>
<name>A0A100IQZ6_ASPNG</name>
<comment type="caution">
    <text evidence="1">The sequence shown here is derived from an EMBL/GenBank/DDBJ whole genome shotgun (WGS) entry which is preliminary data.</text>
</comment>
<evidence type="ECO:0000313" key="2">
    <source>
        <dbReference type="Proteomes" id="UP000068243"/>
    </source>
</evidence>
<dbReference type="PANTHER" id="PTHR34846:SF5">
    <property type="entry name" value="CARBOXYMUCONOLACTONE DECARBOXYLASE-LIKE DOMAIN-CONTAINING PROTEIN"/>
    <property type="match status" value="1"/>
</dbReference>
<dbReference type="SUPFAM" id="SSF69118">
    <property type="entry name" value="AhpD-like"/>
    <property type="match status" value="1"/>
</dbReference>
<protein>
    <recommendedName>
        <fullName evidence="3">AhpD-like protein</fullName>
    </recommendedName>
</protein>
<evidence type="ECO:0008006" key="3">
    <source>
        <dbReference type="Google" id="ProtNLM"/>
    </source>
</evidence>
<dbReference type="OrthoDB" id="2567457at2759"/>
<gene>
    <name evidence="1" type="ORF">ABL_08411</name>
</gene>
<sequence length="208" mass="23160">MSGTNPSELEGESYRHTCLVPYVDPDTAPPNIQERLKVLPFRRNILLTLAHSHGLFPHISGLLGACFDGNQRSIPVHEWQLIVLRVGTILQAKYEIDVNKPVAEVFGFPQEKFDAIGCCIEDVMKGQGPWSDRDRVILRMTEEQLSTYDNKPETIEDALKSLSVADVVEVLLIIGVYAALARVIKGLKVDEDEPIPDLKEKIKTAITG</sequence>
<dbReference type="VEuPathDB" id="FungiDB:ATCC64974_35830"/>
<dbReference type="Proteomes" id="UP000068243">
    <property type="component" value="Unassembled WGS sequence"/>
</dbReference>
<dbReference type="OMA" id="AHYVFEI"/>
<reference evidence="2" key="1">
    <citation type="journal article" date="2016" name="Genome Announc.">
        <title>Draft genome sequence of Aspergillus niger strain An76.</title>
        <authorList>
            <person name="Gong W."/>
            <person name="Cheng Z."/>
            <person name="Zhang H."/>
            <person name="Liu L."/>
            <person name="Gao P."/>
            <person name="Wang L."/>
        </authorList>
    </citation>
    <scope>NUCLEOTIDE SEQUENCE [LARGE SCALE GENOMIC DNA]</scope>
    <source>
        <strain evidence="2">An76</strain>
    </source>
</reference>
<dbReference type="VEuPathDB" id="FungiDB:M747DRAFT_304028"/>
<dbReference type="AlphaFoldDB" id="A0A100IQZ6"/>
<organism evidence="1 2">
    <name type="scientific">Aspergillus niger</name>
    <dbReference type="NCBI Taxonomy" id="5061"/>
    <lineage>
        <taxon>Eukaryota</taxon>
        <taxon>Fungi</taxon>
        <taxon>Dikarya</taxon>
        <taxon>Ascomycota</taxon>
        <taxon>Pezizomycotina</taxon>
        <taxon>Eurotiomycetes</taxon>
        <taxon>Eurotiomycetidae</taxon>
        <taxon>Eurotiales</taxon>
        <taxon>Aspergillaceae</taxon>
        <taxon>Aspergillus</taxon>
        <taxon>Aspergillus subgen. Circumdati</taxon>
    </lineage>
</organism>
<dbReference type="PANTHER" id="PTHR34846">
    <property type="entry name" value="4-CARBOXYMUCONOLACTONE DECARBOXYLASE FAMILY PROTEIN (AFU_ORTHOLOGUE AFUA_6G11590)"/>
    <property type="match status" value="1"/>
</dbReference>
<dbReference type="VEuPathDB" id="FungiDB:ASPNIDRAFT2_1172715"/>
<dbReference type="VEuPathDB" id="FungiDB:An04g06280"/>
<accession>A0A100IQZ6</accession>